<reference evidence="1 2" key="1">
    <citation type="submission" date="2019-06" db="EMBL/GenBank/DDBJ databases">
        <title>Rhizobium sp. CL12 isolated from roots of soybean.</title>
        <authorList>
            <person name="Wang C."/>
        </authorList>
    </citation>
    <scope>NUCLEOTIDE SEQUENCE [LARGE SCALE GENOMIC DNA]</scope>
    <source>
        <strain evidence="1 2">CL12</strain>
    </source>
</reference>
<sequence>MFASSHMTQALDTLGKALRHNMLVVATCRDCERQARFLARDLATFYGHGRDPFSLKFRCTECNKHNCRITLMDNPYDRTPETIVWRPVKVKL</sequence>
<organism evidence="1 2">
    <name type="scientific">Rhizobium glycinendophyticum</name>
    <dbReference type="NCBI Taxonomy" id="2589807"/>
    <lineage>
        <taxon>Bacteria</taxon>
        <taxon>Pseudomonadati</taxon>
        <taxon>Pseudomonadota</taxon>
        <taxon>Alphaproteobacteria</taxon>
        <taxon>Hyphomicrobiales</taxon>
        <taxon>Rhizobiaceae</taxon>
        <taxon>Rhizobium/Agrobacterium group</taxon>
        <taxon>Rhizobium</taxon>
    </lineage>
</organism>
<dbReference type="Proteomes" id="UP000316429">
    <property type="component" value="Unassembled WGS sequence"/>
</dbReference>
<protein>
    <submittedName>
        <fullName evidence="1">Uncharacterized protein</fullName>
    </submittedName>
</protein>
<accession>A0A504UMD6</accession>
<keyword evidence="2" id="KW-1185">Reference proteome</keyword>
<gene>
    <name evidence="1" type="ORF">FJQ55_05145</name>
</gene>
<proteinExistence type="predicted"/>
<dbReference type="EMBL" id="VFYP01000001">
    <property type="protein sequence ID" value="TPP10256.1"/>
    <property type="molecule type" value="Genomic_DNA"/>
</dbReference>
<dbReference type="OrthoDB" id="8116599at2"/>
<evidence type="ECO:0000313" key="1">
    <source>
        <dbReference type="EMBL" id="TPP10256.1"/>
    </source>
</evidence>
<name>A0A504UMD6_9HYPH</name>
<comment type="caution">
    <text evidence="1">The sequence shown here is derived from an EMBL/GenBank/DDBJ whole genome shotgun (WGS) entry which is preliminary data.</text>
</comment>
<dbReference type="AlphaFoldDB" id="A0A504UMD6"/>
<dbReference type="RefSeq" id="WP_140826608.1">
    <property type="nucleotide sequence ID" value="NZ_VFYP01000001.1"/>
</dbReference>
<evidence type="ECO:0000313" key="2">
    <source>
        <dbReference type="Proteomes" id="UP000316429"/>
    </source>
</evidence>